<proteinExistence type="predicted"/>
<keyword evidence="2" id="KW-1185">Reference proteome</keyword>
<accession>A0ACB9ZUS7</accession>
<sequence length="271" mass="30943">MEEVPAHVHPDPIVPDVLTRQHKHGFGLIWSGDYEMCITDLQCRRFYRNLFQAYSTAPCSFRGCMTDRGSPSPASYLGLVAHCCIAASATPTCSLAPFSAMWCALFNCSQLPTHFVWLPYHDRGLVLPDLWRAEVQLIFYEIAEYHHPGRVMRQLARDAYTGYIWYRDITQVYIWNPANGDTRTVRYQPAKVENWIMIACFAKKVQTIIRMCMPVSDRSARGVKRSARRLPSGGESGGRAPAPPIWVDEDMQTPDVEEREVRDLEDVDVEI</sequence>
<evidence type="ECO:0000313" key="2">
    <source>
        <dbReference type="Proteomes" id="UP001060085"/>
    </source>
</evidence>
<gene>
    <name evidence="1" type="ORF">M9H77_29564</name>
</gene>
<organism evidence="1 2">
    <name type="scientific">Catharanthus roseus</name>
    <name type="common">Madagascar periwinkle</name>
    <name type="synonym">Vinca rosea</name>
    <dbReference type="NCBI Taxonomy" id="4058"/>
    <lineage>
        <taxon>Eukaryota</taxon>
        <taxon>Viridiplantae</taxon>
        <taxon>Streptophyta</taxon>
        <taxon>Embryophyta</taxon>
        <taxon>Tracheophyta</taxon>
        <taxon>Spermatophyta</taxon>
        <taxon>Magnoliopsida</taxon>
        <taxon>eudicotyledons</taxon>
        <taxon>Gunneridae</taxon>
        <taxon>Pentapetalae</taxon>
        <taxon>asterids</taxon>
        <taxon>lamiids</taxon>
        <taxon>Gentianales</taxon>
        <taxon>Apocynaceae</taxon>
        <taxon>Rauvolfioideae</taxon>
        <taxon>Vinceae</taxon>
        <taxon>Catharanthinae</taxon>
        <taxon>Catharanthus</taxon>
    </lineage>
</organism>
<dbReference type="EMBL" id="CM044707">
    <property type="protein sequence ID" value="KAI5652377.1"/>
    <property type="molecule type" value="Genomic_DNA"/>
</dbReference>
<protein>
    <submittedName>
        <fullName evidence="1">Uncharacterized protein</fullName>
    </submittedName>
</protein>
<name>A0ACB9ZUS7_CATRO</name>
<comment type="caution">
    <text evidence="1">The sequence shown here is derived from an EMBL/GenBank/DDBJ whole genome shotgun (WGS) entry which is preliminary data.</text>
</comment>
<reference evidence="2" key="1">
    <citation type="journal article" date="2023" name="Nat. Plants">
        <title>Single-cell RNA sequencing provides a high-resolution roadmap for understanding the multicellular compartmentation of specialized metabolism.</title>
        <authorList>
            <person name="Sun S."/>
            <person name="Shen X."/>
            <person name="Li Y."/>
            <person name="Li Y."/>
            <person name="Wang S."/>
            <person name="Li R."/>
            <person name="Zhang H."/>
            <person name="Shen G."/>
            <person name="Guo B."/>
            <person name="Wei J."/>
            <person name="Xu J."/>
            <person name="St-Pierre B."/>
            <person name="Chen S."/>
            <person name="Sun C."/>
        </authorList>
    </citation>
    <scope>NUCLEOTIDE SEQUENCE [LARGE SCALE GENOMIC DNA]</scope>
</reference>
<evidence type="ECO:0000313" key="1">
    <source>
        <dbReference type="EMBL" id="KAI5652377.1"/>
    </source>
</evidence>
<dbReference type="Proteomes" id="UP001060085">
    <property type="component" value="Linkage Group LG07"/>
</dbReference>